<feature type="compositionally biased region" description="Low complexity" evidence="1">
    <location>
        <begin position="193"/>
        <end position="206"/>
    </location>
</feature>
<dbReference type="EMBL" id="BDGU01000016">
    <property type="protein sequence ID" value="GAV99668.1"/>
    <property type="molecule type" value="Genomic_DNA"/>
</dbReference>
<feature type="compositionally biased region" description="Basic residues" evidence="1">
    <location>
        <begin position="507"/>
        <end position="526"/>
    </location>
</feature>
<evidence type="ECO:0000313" key="3">
    <source>
        <dbReference type="Proteomes" id="UP000188533"/>
    </source>
</evidence>
<feature type="compositionally biased region" description="Basic and acidic residues" evidence="1">
    <location>
        <begin position="154"/>
        <end position="164"/>
    </location>
</feature>
<feature type="compositionally biased region" description="Low complexity" evidence="1">
    <location>
        <begin position="165"/>
        <end position="179"/>
    </location>
</feature>
<reference evidence="2 3" key="1">
    <citation type="submission" date="2016-08" db="EMBL/GenBank/DDBJ databases">
        <authorList>
            <consortium name="Lentinula edodes genome sequencing consortium"/>
            <person name="Sakamoto Y."/>
            <person name="Nakade K."/>
            <person name="Sato S."/>
            <person name="Yoshida Y."/>
            <person name="Miyazaki K."/>
            <person name="Natsume S."/>
            <person name="Konno N."/>
        </authorList>
    </citation>
    <scope>NUCLEOTIDE SEQUENCE [LARGE SCALE GENOMIC DNA]</scope>
    <source>
        <strain evidence="2 3">NBRC 111202</strain>
    </source>
</reference>
<reference evidence="2 3" key="2">
    <citation type="submission" date="2017-02" db="EMBL/GenBank/DDBJ databases">
        <title>A genome survey and senescence transcriptome analysis in Lentinula edodes.</title>
        <authorList>
            <person name="Sakamoto Y."/>
            <person name="Nakade K."/>
            <person name="Sato S."/>
            <person name="Yoshida Y."/>
            <person name="Miyazaki K."/>
            <person name="Natsume S."/>
            <person name="Konno N."/>
        </authorList>
    </citation>
    <scope>NUCLEOTIDE SEQUENCE [LARGE SCALE GENOMIC DNA]</scope>
    <source>
        <strain evidence="2 3">NBRC 111202</strain>
    </source>
</reference>
<name>A0A1Q3DY42_LENED</name>
<protein>
    <submittedName>
        <fullName evidence="2">Uncharacterized protein</fullName>
    </submittedName>
</protein>
<evidence type="ECO:0000256" key="1">
    <source>
        <dbReference type="SAM" id="MobiDB-lite"/>
    </source>
</evidence>
<accession>A0A1Q3DY42</accession>
<evidence type="ECO:0000313" key="2">
    <source>
        <dbReference type="EMBL" id="GAV99668.1"/>
    </source>
</evidence>
<feature type="compositionally biased region" description="Polar residues" evidence="1">
    <location>
        <begin position="400"/>
        <end position="415"/>
    </location>
</feature>
<feature type="region of interest" description="Disordered" evidence="1">
    <location>
        <begin position="313"/>
        <end position="343"/>
    </location>
</feature>
<dbReference type="Proteomes" id="UP000188533">
    <property type="component" value="Unassembled WGS sequence"/>
</dbReference>
<feature type="compositionally biased region" description="Polar residues" evidence="1">
    <location>
        <begin position="471"/>
        <end position="504"/>
    </location>
</feature>
<feature type="region of interest" description="Disordered" evidence="1">
    <location>
        <begin position="148"/>
        <end position="212"/>
    </location>
</feature>
<dbReference type="AlphaFoldDB" id="A0A1Q3DY42"/>
<proteinExistence type="predicted"/>
<sequence>MESLGPARWSSIRPWIPPLSLSVREITSVSVTFVLSAATSDQNSETELSLADLGLSAEDMHEDEDVADDEDTSTSELDAKKPLSMVSSALNGGLSVEVDRSSWRRVFIRIDDKADEAVIIVYGLLPGRQYEIVLELVQGGHTNSIRQQVTTEENETKDASHASDSDSTSKSTAASSSSDINVLNTSAQPSPPSDSNGSSPQPSSSPGYGFAPLTLEDRLNQLQHTLSVLNSEQASLTATIKSSRRDAQKADANLRSEIDVLKRASDRYLSSEQRSKQKVLALQEVVKRTQIITKEMEATIKEVNAEIPGLKEEKQKREAEHRKVKEAANKVRREKDAQAEQERKRIESMKNELNTLTKQLEKLEVKKEKLEGGVIKELEEQLENVEQEMEMLEREEEELSNGSFSQPMTSQSIGPTWTPGLSGRHPEDEVPKTPDPGTIGRPSPNSLSKSSLIQRPQGLVHLPNPLSISNAHWTPISSPRHSQPHSPNHINQRTSSLLQPNPQGNPHHLHHVHHHSQQHQHHHSHANSHFPAARPPQPSPTIILMNPNRQSLKNTPGGSIGTPASSAVHAVDPPEAISNNLSPSPAMGFTASGVSTPIKNACRDVIRSCTFSDSGGSSYHLHLIYIRTIIPNLNIVKDESMMHMSG</sequence>
<organism evidence="2 3">
    <name type="scientific">Lentinula edodes</name>
    <name type="common">Shiitake mushroom</name>
    <name type="synonym">Lentinus edodes</name>
    <dbReference type="NCBI Taxonomy" id="5353"/>
    <lineage>
        <taxon>Eukaryota</taxon>
        <taxon>Fungi</taxon>
        <taxon>Dikarya</taxon>
        <taxon>Basidiomycota</taxon>
        <taxon>Agaricomycotina</taxon>
        <taxon>Agaricomycetes</taxon>
        <taxon>Agaricomycetidae</taxon>
        <taxon>Agaricales</taxon>
        <taxon>Marasmiineae</taxon>
        <taxon>Omphalotaceae</taxon>
        <taxon>Lentinula</taxon>
    </lineage>
</organism>
<keyword evidence="3" id="KW-1185">Reference proteome</keyword>
<feature type="region of interest" description="Disordered" evidence="1">
    <location>
        <begin position="394"/>
        <end position="451"/>
    </location>
</feature>
<comment type="caution">
    <text evidence="2">The sequence shown here is derived from an EMBL/GenBank/DDBJ whole genome shotgun (WGS) entry which is preliminary data.</text>
</comment>
<gene>
    <name evidence="2" type="ORF">LENED_001141</name>
</gene>
<feature type="compositionally biased region" description="Polar residues" evidence="1">
    <location>
        <begin position="547"/>
        <end position="565"/>
    </location>
</feature>
<feature type="region of interest" description="Disordered" evidence="1">
    <location>
        <begin position="471"/>
        <end position="567"/>
    </location>
</feature>